<dbReference type="eggNOG" id="COG3118">
    <property type="taxonomic scope" value="Bacteria"/>
</dbReference>
<evidence type="ECO:0000256" key="1">
    <source>
        <dbReference type="ARBA" id="ARBA00003318"/>
    </source>
</evidence>
<dbReference type="CDD" id="cd02947">
    <property type="entry name" value="TRX_family"/>
    <property type="match status" value="1"/>
</dbReference>
<reference evidence="13" key="1">
    <citation type="journal article" date="2003" name="Appl. Microbiol. Biotechnol.">
        <title>The Corynebacterium glutamicum genome: features and impacts on biotechnological processes.</title>
        <authorList>
            <person name="Ikeda M."/>
            <person name="Nakagawa S."/>
        </authorList>
    </citation>
    <scope>NUCLEOTIDE SEQUENCE [LARGE SCALE GENOMIC DNA]</scope>
    <source>
        <strain evidence="13">ATCC 13032 / DSM 20300 / BCRC 11384 / JCM 1318 / LMG 3730 / NCIMB 10025</strain>
    </source>
</reference>
<evidence type="ECO:0000256" key="10">
    <source>
        <dbReference type="PIRSR" id="PIRSR000077-4"/>
    </source>
</evidence>
<dbReference type="Pfam" id="PF00085">
    <property type="entry name" value="Thioredoxin"/>
    <property type="match status" value="1"/>
</dbReference>
<dbReference type="InterPro" id="IPR036249">
    <property type="entry name" value="Thioredoxin-like_sf"/>
</dbReference>
<feature type="site" description="Contributes to redox potential value" evidence="9">
    <location>
        <position position="51"/>
    </location>
</feature>
<dbReference type="SUPFAM" id="SSF52833">
    <property type="entry name" value="Thioredoxin-like"/>
    <property type="match status" value="1"/>
</dbReference>
<evidence type="ECO:0000256" key="9">
    <source>
        <dbReference type="PIRSR" id="PIRSR000077-1"/>
    </source>
</evidence>
<keyword evidence="3" id="KW-0813">Transport</keyword>
<comment type="function">
    <text evidence="1">Participates in various redox reactions through the reversible oxidation of its active center dithiol to a disulfide and catalyzes dithiol-disulfide exchange reactions.</text>
</comment>
<dbReference type="PATRIC" id="fig|196627.13.peg.3024"/>
<feature type="active site" description="Nucleophile" evidence="9">
    <location>
        <position position="49"/>
    </location>
</feature>
<dbReference type="STRING" id="196627.cg3423"/>
<keyword evidence="6 10" id="KW-0676">Redox-active center</keyword>
<dbReference type="FunFam" id="3.40.30.10:FF:000001">
    <property type="entry name" value="Thioredoxin"/>
    <property type="match status" value="1"/>
</dbReference>
<dbReference type="InterPro" id="IPR017937">
    <property type="entry name" value="Thioredoxin_CS"/>
</dbReference>
<keyword evidence="13" id="KW-1185">Reference proteome</keyword>
<dbReference type="GO" id="GO:0005829">
    <property type="term" value="C:cytosol"/>
    <property type="evidence" value="ECO:0007669"/>
    <property type="project" value="TreeGrafter"/>
</dbReference>
<protein>
    <recommendedName>
        <fullName evidence="7 8">Thioredoxin</fullName>
    </recommendedName>
</protein>
<dbReference type="KEGG" id="cgl:Cgl3091"/>
<dbReference type="EMBL" id="BA000036">
    <property type="protein sequence ID" value="BAC00485.1"/>
    <property type="molecule type" value="Genomic_DNA"/>
</dbReference>
<evidence type="ECO:0000256" key="7">
    <source>
        <dbReference type="NCBIfam" id="TIGR01068"/>
    </source>
</evidence>
<feature type="active site" description="Nucleophile" evidence="9">
    <location>
        <position position="52"/>
    </location>
</feature>
<evidence type="ECO:0000256" key="3">
    <source>
        <dbReference type="ARBA" id="ARBA00022448"/>
    </source>
</evidence>
<evidence type="ECO:0000256" key="5">
    <source>
        <dbReference type="ARBA" id="ARBA00023157"/>
    </source>
</evidence>
<keyword evidence="12" id="KW-0413">Isomerase</keyword>
<dbReference type="Proteomes" id="UP000000582">
    <property type="component" value="Chromosome"/>
</dbReference>
<dbReference type="OrthoDB" id="9790390at2"/>
<evidence type="ECO:0000259" key="11">
    <source>
        <dbReference type="PROSITE" id="PS51352"/>
    </source>
</evidence>
<dbReference type="Gene3D" id="3.40.30.10">
    <property type="entry name" value="Glutaredoxin"/>
    <property type="match status" value="1"/>
</dbReference>
<evidence type="ECO:0000256" key="6">
    <source>
        <dbReference type="ARBA" id="ARBA00023284"/>
    </source>
</evidence>
<accession>Q8NL58</accession>
<feature type="site" description="Contributes to redox potential value" evidence="9">
    <location>
        <position position="50"/>
    </location>
</feature>
<dbReference type="InterPro" id="IPR013766">
    <property type="entry name" value="Thioredoxin_domain"/>
</dbReference>
<dbReference type="PROSITE" id="PS51352">
    <property type="entry name" value="THIOREDOXIN_2"/>
    <property type="match status" value="1"/>
</dbReference>
<dbReference type="PANTHER" id="PTHR45663:SF11">
    <property type="entry name" value="GEO12009P1"/>
    <property type="match status" value="1"/>
</dbReference>
<dbReference type="HOGENOM" id="CLU_090389_10_2_11"/>
<gene>
    <name evidence="12" type="ordered locus">Cgl3091</name>
</gene>
<evidence type="ECO:0000256" key="2">
    <source>
        <dbReference type="ARBA" id="ARBA00008987"/>
    </source>
</evidence>
<dbReference type="PRINTS" id="PR00421">
    <property type="entry name" value="THIOREDOXIN"/>
</dbReference>
<dbReference type="BioCyc" id="CORYNE:G18NG-12712-MONOMER"/>
<feature type="site" description="Deprotonates C-terminal active site Cys" evidence="9">
    <location>
        <position position="43"/>
    </location>
</feature>
<dbReference type="PROSITE" id="PS00194">
    <property type="entry name" value="THIOREDOXIN_1"/>
    <property type="match status" value="1"/>
</dbReference>
<sequence>MNVGFPRSPVIVNLGETMSNVVAVTEQTFKSTVIDSDKPVIVDFWAEWCGPCKKLSPIIEEIAGEYGDKAVVASVDVDAERTLGAMFQIMSIPSVLIFKNGAKVEEFVGLRPKNEIVEKLEKHL</sequence>
<dbReference type="GO" id="GO:0016853">
    <property type="term" value="F:isomerase activity"/>
    <property type="evidence" value="ECO:0007669"/>
    <property type="project" value="UniProtKB-KW"/>
</dbReference>
<feature type="domain" description="Thioredoxin" evidence="11">
    <location>
        <begin position="12"/>
        <end position="124"/>
    </location>
</feature>
<dbReference type="PANTHER" id="PTHR45663">
    <property type="entry name" value="GEO12009P1"/>
    <property type="match status" value="1"/>
</dbReference>
<evidence type="ECO:0000313" key="12">
    <source>
        <dbReference type="EMBL" id="BAC00485.1"/>
    </source>
</evidence>
<feature type="disulfide bond" description="Redox-active" evidence="10">
    <location>
        <begin position="49"/>
        <end position="52"/>
    </location>
</feature>
<proteinExistence type="inferred from homology"/>
<dbReference type="PIRSF" id="PIRSF000077">
    <property type="entry name" value="Thioredoxin"/>
    <property type="match status" value="1"/>
</dbReference>
<evidence type="ECO:0000256" key="4">
    <source>
        <dbReference type="ARBA" id="ARBA00022982"/>
    </source>
</evidence>
<dbReference type="InterPro" id="IPR005746">
    <property type="entry name" value="Thioredoxin"/>
</dbReference>
<dbReference type="AlphaFoldDB" id="Q8NL58"/>
<keyword evidence="4" id="KW-0249">Electron transport</keyword>
<dbReference type="NCBIfam" id="TIGR01068">
    <property type="entry name" value="thioredoxin"/>
    <property type="match status" value="1"/>
</dbReference>
<dbReference type="GO" id="GO:0045454">
    <property type="term" value="P:cell redox homeostasis"/>
    <property type="evidence" value="ECO:0007669"/>
    <property type="project" value="TreeGrafter"/>
</dbReference>
<evidence type="ECO:0000256" key="8">
    <source>
        <dbReference type="PIRNR" id="PIRNR000077"/>
    </source>
</evidence>
<dbReference type="GO" id="GO:0015035">
    <property type="term" value="F:protein-disulfide reductase activity"/>
    <property type="evidence" value="ECO:0007669"/>
    <property type="project" value="UniProtKB-UniRule"/>
</dbReference>
<name>Q8NL58_CORGL</name>
<evidence type="ECO:0000313" key="13">
    <source>
        <dbReference type="Proteomes" id="UP000000582"/>
    </source>
</evidence>
<keyword evidence="5 10" id="KW-1015">Disulfide bond</keyword>
<comment type="similarity">
    <text evidence="2 8">Belongs to the thioredoxin family.</text>
</comment>
<organism evidence="12 13">
    <name type="scientific">Corynebacterium glutamicum (strain ATCC 13032 / DSM 20300 / JCM 1318 / BCRC 11384 / CCUG 27702 / LMG 3730 / NBRC 12168 / NCIMB 10025 / NRRL B-2784 / 534)</name>
    <dbReference type="NCBI Taxonomy" id="196627"/>
    <lineage>
        <taxon>Bacteria</taxon>
        <taxon>Bacillati</taxon>
        <taxon>Actinomycetota</taxon>
        <taxon>Actinomycetes</taxon>
        <taxon>Mycobacteriales</taxon>
        <taxon>Corynebacteriaceae</taxon>
        <taxon>Corynebacterium</taxon>
    </lineage>
</organism>